<keyword evidence="9" id="KW-0902">Two-component regulatory system</keyword>
<dbReference type="AlphaFoldDB" id="A0A212TAZ6"/>
<organism evidence="12 13">
    <name type="scientific">Polynucleobacter victoriensis</name>
    <dbReference type="NCBI Taxonomy" id="2049319"/>
    <lineage>
        <taxon>Bacteria</taxon>
        <taxon>Pseudomonadati</taxon>
        <taxon>Pseudomonadota</taxon>
        <taxon>Betaproteobacteria</taxon>
        <taxon>Burkholderiales</taxon>
        <taxon>Burkholderiaceae</taxon>
        <taxon>Polynucleobacter</taxon>
    </lineage>
</organism>
<evidence type="ECO:0000256" key="3">
    <source>
        <dbReference type="ARBA" id="ARBA00012438"/>
    </source>
</evidence>
<dbReference type="PROSITE" id="PS50885">
    <property type="entry name" value="HAMP"/>
    <property type="match status" value="1"/>
</dbReference>
<dbReference type="InterPro" id="IPR036890">
    <property type="entry name" value="HATPase_C_sf"/>
</dbReference>
<dbReference type="Gene3D" id="3.30.565.10">
    <property type="entry name" value="Histidine kinase-like ATPase, C-terminal domain"/>
    <property type="match status" value="1"/>
</dbReference>
<dbReference type="InterPro" id="IPR003660">
    <property type="entry name" value="HAMP_dom"/>
</dbReference>
<dbReference type="Pfam" id="PF00672">
    <property type="entry name" value="HAMP"/>
    <property type="match status" value="1"/>
</dbReference>
<dbReference type="Pfam" id="PF02518">
    <property type="entry name" value="HATPase_c"/>
    <property type="match status" value="1"/>
</dbReference>
<feature type="domain" description="HAMP" evidence="11">
    <location>
        <begin position="167"/>
        <end position="219"/>
    </location>
</feature>
<evidence type="ECO:0000256" key="6">
    <source>
        <dbReference type="ARBA" id="ARBA00022741"/>
    </source>
</evidence>
<keyword evidence="8" id="KW-0067">ATP-binding</keyword>
<name>A0A212TAZ6_9BURK</name>
<dbReference type="InterPro" id="IPR003594">
    <property type="entry name" value="HATPase_dom"/>
</dbReference>
<dbReference type="InterPro" id="IPR050482">
    <property type="entry name" value="Sensor_HK_TwoCompSys"/>
</dbReference>
<dbReference type="EC" id="2.7.13.3" evidence="3"/>
<keyword evidence="13" id="KW-1185">Reference proteome</keyword>
<dbReference type="RefSeq" id="WP_088812660.1">
    <property type="nucleotide sequence ID" value="NZ_FYEX01000001.1"/>
</dbReference>
<dbReference type="Gene3D" id="1.20.5.1930">
    <property type="match status" value="1"/>
</dbReference>
<feature type="transmembrane region" description="Helical" evidence="10">
    <location>
        <begin position="147"/>
        <end position="167"/>
    </location>
</feature>
<evidence type="ECO:0000256" key="10">
    <source>
        <dbReference type="SAM" id="Phobius"/>
    </source>
</evidence>
<keyword evidence="6" id="KW-0547">Nucleotide-binding</keyword>
<keyword evidence="7 12" id="KW-0418">Kinase</keyword>
<evidence type="ECO:0000256" key="9">
    <source>
        <dbReference type="ARBA" id="ARBA00023012"/>
    </source>
</evidence>
<keyword evidence="10" id="KW-0472">Membrane</keyword>
<reference evidence="12 13" key="1">
    <citation type="submission" date="2017-06" db="EMBL/GenBank/DDBJ databases">
        <authorList>
            <person name="Kim H.J."/>
            <person name="Triplett B.A."/>
        </authorList>
    </citation>
    <scope>NUCLEOTIDE SEQUENCE [LARGE SCALE GENOMIC DNA]</scope>
    <source>
        <strain evidence="12 13">MWH-VicM1</strain>
    </source>
</reference>
<keyword evidence="4" id="KW-0597">Phosphoprotein</keyword>
<dbReference type="Gene3D" id="6.10.340.10">
    <property type="match status" value="1"/>
</dbReference>
<sequence>MSLRLKANLFFAVLIIIFVSIMMGREINNTRRSVWEEIEAANRVAAQVLGQVGVIYRYSDDKQVVSFLQQLGRVRANEIEYRDQQQNLIYQSPPSPYKKDRFAPQFYADLIMPKVDPKVIVLNDGVITVTPDPSRAILDGWDELTELMISGLFALLITNIVGFFFIGRWVKPFETIREAIQALERGNHKIRLDNLHGKEASSIGNAFNKMVGSVNETIVAKEEKAKAEALLSSQKQFAHQLQTHIENERKDLARELHDELGQSLTAIRAIASSIDKQAKDNPQLQQSTQLLVQAAGETYDGMLRLIPKLRPIAIDQLGLEGALLDMFNRLKTANSNVQFSLSVNFSKKSEDIELAIYRIAQEAINNALKHANPTKIDVNLDETSDSIILAIKNDGQSPNQLSNTGHFGIEGMQERAHFLGGELSFEIHSSGGLIVQLKIPKS</sequence>
<dbReference type="CDD" id="cd16917">
    <property type="entry name" value="HATPase_UhpB-NarQ-NarX-like"/>
    <property type="match status" value="1"/>
</dbReference>
<dbReference type="OrthoDB" id="9813412at2"/>
<dbReference type="InterPro" id="IPR011712">
    <property type="entry name" value="Sig_transdc_His_kin_sub3_dim/P"/>
</dbReference>
<dbReference type="GO" id="GO:0005524">
    <property type="term" value="F:ATP binding"/>
    <property type="evidence" value="ECO:0007669"/>
    <property type="project" value="UniProtKB-KW"/>
</dbReference>
<comment type="catalytic activity">
    <reaction evidence="1">
        <text>ATP + protein L-histidine = ADP + protein N-phospho-L-histidine.</text>
        <dbReference type="EC" id="2.7.13.3"/>
    </reaction>
</comment>
<protein>
    <recommendedName>
        <fullName evidence="3">histidine kinase</fullName>
        <ecNumber evidence="3">2.7.13.3</ecNumber>
    </recommendedName>
</protein>
<dbReference type="GO" id="GO:0016020">
    <property type="term" value="C:membrane"/>
    <property type="evidence" value="ECO:0007669"/>
    <property type="project" value="UniProtKB-SubCell"/>
</dbReference>
<dbReference type="GO" id="GO:0046983">
    <property type="term" value="F:protein dimerization activity"/>
    <property type="evidence" value="ECO:0007669"/>
    <property type="project" value="InterPro"/>
</dbReference>
<keyword evidence="10" id="KW-1133">Transmembrane helix</keyword>
<keyword evidence="10" id="KW-0812">Transmembrane</keyword>
<evidence type="ECO:0000259" key="11">
    <source>
        <dbReference type="PROSITE" id="PS50885"/>
    </source>
</evidence>
<dbReference type="SMART" id="SM00304">
    <property type="entry name" value="HAMP"/>
    <property type="match status" value="1"/>
</dbReference>
<evidence type="ECO:0000256" key="5">
    <source>
        <dbReference type="ARBA" id="ARBA00022679"/>
    </source>
</evidence>
<dbReference type="PANTHER" id="PTHR24421">
    <property type="entry name" value="NITRATE/NITRITE SENSOR PROTEIN NARX-RELATED"/>
    <property type="match status" value="1"/>
</dbReference>
<evidence type="ECO:0000256" key="2">
    <source>
        <dbReference type="ARBA" id="ARBA00004370"/>
    </source>
</evidence>
<gene>
    <name evidence="12" type="ORF">SAMN06295916_0790</name>
</gene>
<evidence type="ECO:0000256" key="8">
    <source>
        <dbReference type="ARBA" id="ARBA00022840"/>
    </source>
</evidence>
<evidence type="ECO:0000313" key="13">
    <source>
        <dbReference type="Proteomes" id="UP000197215"/>
    </source>
</evidence>
<evidence type="ECO:0000256" key="1">
    <source>
        <dbReference type="ARBA" id="ARBA00000085"/>
    </source>
</evidence>
<accession>A0A212TAZ6</accession>
<proteinExistence type="predicted"/>
<feature type="transmembrane region" description="Helical" evidence="10">
    <location>
        <begin position="7"/>
        <end position="24"/>
    </location>
</feature>
<evidence type="ECO:0000313" key="12">
    <source>
        <dbReference type="EMBL" id="SNC62996.1"/>
    </source>
</evidence>
<evidence type="ECO:0000256" key="7">
    <source>
        <dbReference type="ARBA" id="ARBA00022777"/>
    </source>
</evidence>
<dbReference type="SUPFAM" id="SSF55874">
    <property type="entry name" value="ATPase domain of HSP90 chaperone/DNA topoisomerase II/histidine kinase"/>
    <property type="match status" value="1"/>
</dbReference>
<dbReference type="EMBL" id="FYEX01000001">
    <property type="protein sequence ID" value="SNC62996.1"/>
    <property type="molecule type" value="Genomic_DNA"/>
</dbReference>
<dbReference type="Pfam" id="PF07730">
    <property type="entry name" value="HisKA_3"/>
    <property type="match status" value="1"/>
</dbReference>
<dbReference type="GO" id="GO:0000155">
    <property type="term" value="F:phosphorelay sensor kinase activity"/>
    <property type="evidence" value="ECO:0007669"/>
    <property type="project" value="InterPro"/>
</dbReference>
<evidence type="ECO:0000256" key="4">
    <source>
        <dbReference type="ARBA" id="ARBA00022553"/>
    </source>
</evidence>
<dbReference type="PANTHER" id="PTHR24421:SF10">
    <property type="entry name" value="NITRATE_NITRITE SENSOR PROTEIN NARQ"/>
    <property type="match status" value="1"/>
</dbReference>
<keyword evidence="5" id="KW-0808">Transferase</keyword>
<dbReference type="Proteomes" id="UP000197215">
    <property type="component" value="Unassembled WGS sequence"/>
</dbReference>
<comment type="subcellular location">
    <subcellularLocation>
        <location evidence="2">Membrane</location>
    </subcellularLocation>
</comment>